<gene>
    <name evidence="6" type="ORF">INT45_001767</name>
</gene>
<feature type="compositionally biased region" description="Low complexity" evidence="4">
    <location>
        <begin position="468"/>
        <end position="477"/>
    </location>
</feature>
<keyword evidence="3" id="KW-0539">Nucleus</keyword>
<dbReference type="Pfam" id="PF02731">
    <property type="entry name" value="SKIP_SNW"/>
    <property type="match status" value="1"/>
</dbReference>
<feature type="region of interest" description="Disordered" evidence="4">
    <location>
        <begin position="603"/>
        <end position="700"/>
    </location>
</feature>
<reference evidence="6 7" key="1">
    <citation type="submission" date="2020-12" db="EMBL/GenBank/DDBJ databases">
        <title>Metabolic potential, ecology and presence of endohyphal bacteria is reflected in genomic diversity of Mucoromycotina.</title>
        <authorList>
            <person name="Muszewska A."/>
            <person name="Okrasinska A."/>
            <person name="Steczkiewicz K."/>
            <person name="Drgas O."/>
            <person name="Orlowska M."/>
            <person name="Perlinska-Lenart U."/>
            <person name="Aleksandrzak-Piekarczyk T."/>
            <person name="Szatraj K."/>
            <person name="Zielenkiewicz U."/>
            <person name="Pilsyk S."/>
            <person name="Malc E."/>
            <person name="Mieczkowski P."/>
            <person name="Kruszewska J.S."/>
            <person name="Biernat P."/>
            <person name="Pawlowska J."/>
        </authorList>
    </citation>
    <scope>NUCLEOTIDE SEQUENCE [LARGE SCALE GENOMIC DNA]</scope>
    <source>
        <strain evidence="6 7">CBS 142.35</strain>
    </source>
</reference>
<dbReference type="GO" id="GO:0000398">
    <property type="term" value="P:mRNA splicing, via spliceosome"/>
    <property type="evidence" value="ECO:0007669"/>
    <property type="project" value="InterPro"/>
</dbReference>
<feature type="region of interest" description="Disordered" evidence="4">
    <location>
        <begin position="429"/>
        <end position="542"/>
    </location>
</feature>
<dbReference type="InterPro" id="IPR004015">
    <property type="entry name" value="SKI-int_prot_SKIP_SNW-dom"/>
</dbReference>
<dbReference type="AlphaFoldDB" id="A0A8H7RVU7"/>
<organism evidence="6 7">
    <name type="scientific">Circinella minor</name>
    <dbReference type="NCBI Taxonomy" id="1195481"/>
    <lineage>
        <taxon>Eukaryota</taxon>
        <taxon>Fungi</taxon>
        <taxon>Fungi incertae sedis</taxon>
        <taxon>Mucoromycota</taxon>
        <taxon>Mucoromycotina</taxon>
        <taxon>Mucoromycetes</taxon>
        <taxon>Mucorales</taxon>
        <taxon>Lichtheimiaceae</taxon>
        <taxon>Circinella</taxon>
    </lineage>
</organism>
<evidence type="ECO:0000256" key="4">
    <source>
        <dbReference type="SAM" id="MobiDB-lite"/>
    </source>
</evidence>
<evidence type="ECO:0000256" key="3">
    <source>
        <dbReference type="RuleBase" id="RU367140"/>
    </source>
</evidence>
<protein>
    <recommendedName>
        <fullName evidence="2 3">Pre-mRNA-processing protein 45</fullName>
    </recommendedName>
</protein>
<sequence>MSLPPNIMNTAYPGSTIMTPATTTTPYFPTAAQPPIGYATPTVAPPMMSTIPPLSMGQVPYPPPPPPPPPYYGGYGCCDHPHGCCCGILLPKPRHAVQSSTSTTAPQYEQRVNQLVTTRNGDNIPPYGKRKSYRPRTPEDFGNGGAFPEVHIAQYPLDMGRKKESRKTERSGGALTLQVDADGSVKYDQIARQGHSEDRIVHTSLKDMVALKERKDVDVEKIAMDRPNEEEVMSVAEKTKAALERIVNTKIAAAQPNNVVKTSGGTNKDPTYIRYTPASNVGNDKFNGGAKQRIIRMVDAPSDPMEPPSHKHKKIPRGPPSPPAPVMHSPPRKVSAKEQAEWVIPPCISNWKNTKGYTIPLDKRLAADGRGLQEVTINDNFAKFSEALYAADRHAREEVRQRNLMQQKLAQKQKDAEEEKLRDLAQKAREERAGLKPSSSAATGSGVAPPSNRPTAASLMPNYDSTDESGSGSGSASESEEEERSDRETSSRRRKSGDDNDPGARERDRLRRDRQKQRERELRMSRMGTEAKAKQLARDQGRDISEKIALGLAKPSMSKDSMFDARLFNQSQGISSGFKDEESYSLYDKPLFNQTSSSIYRYRGDQGSDALGEQEAADLETSIKQDKFGMRKGFSGADGGSGGGDSSSGPVEFEKETLGARSTPKEDVFGLDTFLNKAKKGKRRSSDDEDDIDRKGKRRA</sequence>
<comment type="similarity">
    <text evidence="1 3">Belongs to the SNW family.</text>
</comment>
<feature type="compositionally biased region" description="Gly residues" evidence="4">
    <location>
        <begin position="636"/>
        <end position="646"/>
    </location>
</feature>
<name>A0A8H7RVU7_9FUNG</name>
<dbReference type="EMBL" id="JAEPRB010000286">
    <property type="protein sequence ID" value="KAG2217605.1"/>
    <property type="molecule type" value="Genomic_DNA"/>
</dbReference>
<keyword evidence="3" id="KW-0507">mRNA processing</keyword>
<evidence type="ECO:0000313" key="7">
    <source>
        <dbReference type="Proteomes" id="UP000646827"/>
    </source>
</evidence>
<comment type="function">
    <text evidence="3">Involved in pre-mRNA splicing.</text>
</comment>
<keyword evidence="3" id="KW-0747">Spliceosome</keyword>
<accession>A0A8H7RVU7</accession>
<keyword evidence="3" id="KW-0508">mRNA splicing</keyword>
<feature type="compositionally biased region" description="Basic and acidic residues" evidence="4">
    <location>
        <begin position="652"/>
        <end position="668"/>
    </location>
</feature>
<dbReference type="GO" id="GO:0005681">
    <property type="term" value="C:spliceosomal complex"/>
    <property type="evidence" value="ECO:0007669"/>
    <property type="project" value="UniProtKB-UniRule"/>
</dbReference>
<evidence type="ECO:0000313" key="6">
    <source>
        <dbReference type="EMBL" id="KAG2217605.1"/>
    </source>
</evidence>
<evidence type="ECO:0000259" key="5">
    <source>
        <dbReference type="Pfam" id="PF02731"/>
    </source>
</evidence>
<keyword evidence="7" id="KW-1185">Reference proteome</keyword>
<dbReference type="OrthoDB" id="666364at2759"/>
<evidence type="ECO:0000256" key="1">
    <source>
        <dbReference type="ARBA" id="ARBA00010197"/>
    </source>
</evidence>
<feature type="compositionally biased region" description="Basic and acidic residues" evidence="4">
    <location>
        <begin position="484"/>
        <end position="542"/>
    </location>
</feature>
<comment type="caution">
    <text evidence="6">The sequence shown here is derived from an EMBL/GenBank/DDBJ whole genome shotgun (WGS) entry which is preliminary data.</text>
</comment>
<evidence type="ECO:0000256" key="2">
    <source>
        <dbReference type="ARBA" id="ARBA00022160"/>
    </source>
</evidence>
<comment type="subcellular location">
    <subcellularLocation>
        <location evidence="3">Nucleus</location>
    </subcellularLocation>
</comment>
<feature type="region of interest" description="Disordered" evidence="4">
    <location>
        <begin position="300"/>
        <end position="331"/>
    </location>
</feature>
<comment type="subunit">
    <text evidence="3">Associated with the spliceosome.</text>
</comment>
<dbReference type="Proteomes" id="UP000646827">
    <property type="component" value="Unassembled WGS sequence"/>
</dbReference>
<feature type="domain" description="SKI-interacting protein SKIP SNW" evidence="5">
    <location>
        <begin position="271"/>
        <end position="432"/>
    </location>
</feature>
<dbReference type="InterPro" id="IPR017862">
    <property type="entry name" value="SKI-int_prot_SKIP"/>
</dbReference>
<dbReference type="PANTHER" id="PTHR12096">
    <property type="entry name" value="NUCLEAR PROTEIN SKIP-RELATED"/>
    <property type="match status" value="1"/>
</dbReference>
<proteinExistence type="inferred from homology"/>